<dbReference type="EMBL" id="CP065938">
    <property type="protein sequence ID" value="UWX06196.1"/>
    <property type="molecule type" value="Genomic_DNA"/>
</dbReference>
<keyword evidence="2" id="KW-1185">Reference proteome</keyword>
<organism evidence="1 2">
    <name type="scientific">Taurinivorans muris</name>
    <dbReference type="NCBI Taxonomy" id="2787751"/>
    <lineage>
        <taxon>Bacteria</taxon>
        <taxon>Pseudomonadati</taxon>
        <taxon>Thermodesulfobacteriota</taxon>
        <taxon>Desulfovibrionia</taxon>
        <taxon>Desulfovibrionales</taxon>
        <taxon>Desulfovibrionaceae</taxon>
        <taxon>Taurinivorans</taxon>
    </lineage>
</organism>
<dbReference type="Proteomes" id="UP001058120">
    <property type="component" value="Chromosome"/>
</dbReference>
<sequence length="91" mass="9863">MSTPGKNLEGAVKTANGVELNGVLLQPITEQCNGCDRIRTFEGQEFCSSYAIPSKKWTLGRCNFATHIKVEVVAKAKVNPLKASKRAAKGR</sequence>
<evidence type="ECO:0000313" key="2">
    <source>
        <dbReference type="Proteomes" id="UP001058120"/>
    </source>
</evidence>
<dbReference type="InterPro" id="IPR047766">
    <property type="entry name" value="PxxKW_fam"/>
</dbReference>
<reference evidence="1" key="1">
    <citation type="submission" date="2020-12" db="EMBL/GenBank/DDBJ databases">
        <title>Taurinivorans muris gen. nov., sp. nov., fundamental and realized metabolic niche of a ubiquitous sulfidogenic bacterium in the murine intestine.</title>
        <authorList>
            <person name="Ye H."/>
            <person name="Hanson B.T."/>
            <person name="Loy A."/>
        </authorList>
    </citation>
    <scope>NUCLEOTIDE SEQUENCE</scope>
    <source>
        <strain evidence="1">LT0009</strain>
    </source>
</reference>
<gene>
    <name evidence="1" type="ORF">JBF11_02445</name>
</gene>
<dbReference type="Pfam" id="PF20657">
    <property type="entry name" value="DUF6811"/>
    <property type="match status" value="1"/>
</dbReference>
<protein>
    <submittedName>
        <fullName evidence="1">PxxKW family cysteine-rich protein</fullName>
    </submittedName>
</protein>
<dbReference type="NCBIfam" id="NF038144">
    <property type="entry name" value="PxxKW"/>
    <property type="match status" value="1"/>
</dbReference>
<accession>A0ABY5Y313</accession>
<name>A0ABY5Y313_9BACT</name>
<dbReference type="RefSeq" id="WP_334315798.1">
    <property type="nucleotide sequence ID" value="NZ_CP065938.1"/>
</dbReference>
<evidence type="ECO:0000313" key="1">
    <source>
        <dbReference type="EMBL" id="UWX06196.1"/>
    </source>
</evidence>
<proteinExistence type="predicted"/>